<evidence type="ECO:0000256" key="4">
    <source>
        <dbReference type="ARBA" id="ARBA00022692"/>
    </source>
</evidence>
<dbReference type="PANTHER" id="PTHR11388">
    <property type="entry name" value="ORGANIC ANION TRANSPORTER"/>
    <property type="match status" value="1"/>
</dbReference>
<comment type="caution">
    <text evidence="8">Lacks conserved residue(s) required for the propagation of feature annotation.</text>
</comment>
<feature type="domain" description="Kazal-like" evidence="9">
    <location>
        <begin position="429"/>
        <end position="474"/>
    </location>
</feature>
<keyword evidence="8" id="KW-0406">Ion transport</keyword>
<feature type="transmembrane region" description="Helical" evidence="8">
    <location>
        <begin position="314"/>
        <end position="335"/>
    </location>
</feature>
<feature type="transmembrane region" description="Helical" evidence="8">
    <location>
        <begin position="98"/>
        <end position="119"/>
    </location>
</feature>
<dbReference type="Gene3D" id="3.30.60.30">
    <property type="match status" value="1"/>
</dbReference>
<keyword evidence="7" id="KW-1015">Disulfide bond</keyword>
<dbReference type="Pfam" id="PF03137">
    <property type="entry name" value="OATP"/>
    <property type="match status" value="1"/>
</dbReference>
<dbReference type="PROSITE" id="PS51465">
    <property type="entry name" value="KAZAL_2"/>
    <property type="match status" value="1"/>
</dbReference>
<evidence type="ECO:0000256" key="3">
    <source>
        <dbReference type="ARBA" id="ARBA00022475"/>
    </source>
</evidence>
<keyword evidence="5 8" id="KW-1133">Transmembrane helix</keyword>
<feature type="transmembrane region" description="Helical" evidence="8">
    <location>
        <begin position="253"/>
        <end position="274"/>
    </location>
</feature>
<evidence type="ECO:0000256" key="5">
    <source>
        <dbReference type="ARBA" id="ARBA00022989"/>
    </source>
</evidence>
<dbReference type="InterPro" id="IPR004156">
    <property type="entry name" value="OATP"/>
</dbReference>
<dbReference type="AlphaFoldDB" id="A0AAN8JT58"/>
<accession>A0AAN8JT58</accession>
<comment type="similarity">
    <text evidence="2 8">Belongs to the organo anion transporter (TC 2.A.60) family.</text>
</comment>
<dbReference type="GO" id="GO:0015347">
    <property type="term" value="F:sodium-independent organic anion transmembrane transporter activity"/>
    <property type="evidence" value="ECO:0007669"/>
    <property type="project" value="TreeGrafter"/>
</dbReference>
<dbReference type="Pfam" id="PF07648">
    <property type="entry name" value="Kazal_2"/>
    <property type="match status" value="1"/>
</dbReference>
<dbReference type="CDD" id="cd17336">
    <property type="entry name" value="MFS_SLCO_OATP"/>
    <property type="match status" value="1"/>
</dbReference>
<keyword evidence="4 8" id="KW-0812">Transmembrane</keyword>
<keyword evidence="8" id="KW-0813">Transport</keyword>
<evidence type="ECO:0000256" key="2">
    <source>
        <dbReference type="ARBA" id="ARBA00009657"/>
    </source>
</evidence>
<dbReference type="InterPro" id="IPR036058">
    <property type="entry name" value="Kazal_dom_sf"/>
</dbReference>
<feature type="transmembrane region" description="Helical" evidence="8">
    <location>
        <begin position="168"/>
        <end position="186"/>
    </location>
</feature>
<evidence type="ECO:0000256" key="6">
    <source>
        <dbReference type="ARBA" id="ARBA00023136"/>
    </source>
</evidence>
<dbReference type="SUPFAM" id="SSF103473">
    <property type="entry name" value="MFS general substrate transporter"/>
    <property type="match status" value="1"/>
</dbReference>
<sequence length="648" mass="70944">MGDDDVDVSDTSCGIGACKPTSFQCFANLKLFVFFYSFTAICTQTNVPYLSSQISAIEKQFQISSVVSGTLISCNEVGQLCFVLLVSYFGNRGHIPRIISSFALIYSFGMFITAIPYYFNPYYLPKEVPTTNVSNITDIGICSAVNTTSKTTNLNVDDEGGLQGTGLITVYIMGASIVVQGIGKSAKRSLSATYIDNNVRDKNKTGLYLGFTIAASVLGPGVAILVGSAMSSIPIDLSDTSLSTTDPRWIGCWWLGFVIFAGLGIVTSLPVLFFPKRMKSVAAVPDDKKVETNSKSLCTTLKGLPVTLIRIFKIPIFTVTLLAISIISFSITGLITFGPKYLQNQFYIPAWKANLINGVLGLFVSVFGTVLGGWFTSRFKMDTYKCAKFNNCILILVLALTGSLIFIGCDNQRIFGLDTEIVTLDDGLRATPPKCFCDVKAYLPVCGEDDRTYLNPCVVQCWNKTDTSYGGCMELDGGSVTTGICDTGCSTLIPYLIVYVLQSFIGTQAIVPSYLILIRSVPDIDKSVAIGLLVFTTSILGWLPAPIVYGLVIDGTCRVWNMVDGKQGSCQLYYLDQLRARFLGLESVLKLFSLFFYLVILFLSRRQALKENNEKTQIEEEEMKKRADGDDLNEIQMSETIENGDDTH</sequence>
<comment type="caution">
    <text evidence="10">The sequence shown here is derived from an EMBL/GenBank/DDBJ whole genome shotgun (WGS) entry which is preliminary data.</text>
</comment>
<dbReference type="Proteomes" id="UP001347796">
    <property type="component" value="Unassembled WGS sequence"/>
</dbReference>
<dbReference type="Gene3D" id="1.20.1250.20">
    <property type="entry name" value="MFS general substrate transporter like domains"/>
    <property type="match status" value="1"/>
</dbReference>
<dbReference type="PANTHER" id="PTHR11388:SF157">
    <property type="entry name" value="SOLUTE CARRIER ORGANIC ANION TRANSPORTER FAMILY MEMBER 2A1-LIKE"/>
    <property type="match status" value="1"/>
</dbReference>
<comment type="subcellular location">
    <subcellularLocation>
        <location evidence="1 8">Cell membrane</location>
        <topology evidence="1 8">Multi-pass membrane protein</topology>
    </subcellularLocation>
</comment>
<keyword evidence="6 8" id="KW-0472">Membrane</keyword>
<feature type="transmembrane region" description="Helical" evidence="8">
    <location>
        <begin position="582"/>
        <end position="603"/>
    </location>
</feature>
<name>A0AAN8JT58_PATCE</name>
<dbReference type="NCBIfam" id="TIGR00805">
    <property type="entry name" value="oat"/>
    <property type="match status" value="1"/>
</dbReference>
<keyword evidence="3" id="KW-1003">Cell membrane</keyword>
<dbReference type="InterPro" id="IPR036259">
    <property type="entry name" value="MFS_trans_sf"/>
</dbReference>
<feature type="transmembrane region" description="Helical" evidence="8">
    <location>
        <begin position="529"/>
        <end position="552"/>
    </location>
</feature>
<feature type="transmembrane region" description="Helical" evidence="8">
    <location>
        <begin position="389"/>
        <end position="408"/>
    </location>
</feature>
<feature type="transmembrane region" description="Helical" evidence="8">
    <location>
        <begin position="355"/>
        <end position="377"/>
    </location>
</feature>
<feature type="transmembrane region" description="Helical" evidence="8">
    <location>
        <begin position="207"/>
        <end position="233"/>
    </location>
</feature>
<evidence type="ECO:0000256" key="1">
    <source>
        <dbReference type="ARBA" id="ARBA00004651"/>
    </source>
</evidence>
<proteinExistence type="inferred from homology"/>
<evidence type="ECO:0000313" key="11">
    <source>
        <dbReference type="Proteomes" id="UP001347796"/>
    </source>
</evidence>
<keyword evidence="11" id="KW-1185">Reference proteome</keyword>
<protein>
    <recommendedName>
        <fullName evidence="8">Solute carrier organic anion transporter family member</fullName>
    </recommendedName>
</protein>
<evidence type="ECO:0000313" key="10">
    <source>
        <dbReference type="EMBL" id="KAK6182181.1"/>
    </source>
</evidence>
<dbReference type="GO" id="GO:0006811">
    <property type="term" value="P:monoatomic ion transport"/>
    <property type="evidence" value="ECO:0007669"/>
    <property type="project" value="UniProtKB-KW"/>
</dbReference>
<feature type="transmembrane region" description="Helical" evidence="8">
    <location>
        <begin position="496"/>
        <end position="517"/>
    </location>
</feature>
<evidence type="ECO:0000256" key="7">
    <source>
        <dbReference type="ARBA" id="ARBA00023157"/>
    </source>
</evidence>
<dbReference type="SUPFAM" id="SSF100895">
    <property type="entry name" value="Kazal-type serine protease inhibitors"/>
    <property type="match status" value="1"/>
</dbReference>
<evidence type="ECO:0000259" key="9">
    <source>
        <dbReference type="PROSITE" id="PS51465"/>
    </source>
</evidence>
<dbReference type="InterPro" id="IPR002350">
    <property type="entry name" value="Kazal_dom"/>
</dbReference>
<dbReference type="GO" id="GO:0016323">
    <property type="term" value="C:basolateral plasma membrane"/>
    <property type="evidence" value="ECO:0007669"/>
    <property type="project" value="TreeGrafter"/>
</dbReference>
<reference evidence="10 11" key="1">
    <citation type="submission" date="2024-01" db="EMBL/GenBank/DDBJ databases">
        <title>The genome of the rayed Mediterranean limpet Patella caerulea (Linnaeus, 1758).</title>
        <authorList>
            <person name="Anh-Thu Weber A."/>
            <person name="Halstead-Nussloch G."/>
        </authorList>
    </citation>
    <scope>NUCLEOTIDE SEQUENCE [LARGE SCALE GENOMIC DNA]</scope>
    <source>
        <strain evidence="10">AATW-2023a</strain>
        <tissue evidence="10">Whole specimen</tissue>
    </source>
</reference>
<gene>
    <name evidence="10" type="ORF">SNE40_009920</name>
</gene>
<evidence type="ECO:0000256" key="8">
    <source>
        <dbReference type="RuleBase" id="RU362056"/>
    </source>
</evidence>
<dbReference type="GO" id="GO:0043252">
    <property type="term" value="P:sodium-independent organic anion transport"/>
    <property type="evidence" value="ECO:0007669"/>
    <property type="project" value="TreeGrafter"/>
</dbReference>
<organism evidence="10 11">
    <name type="scientific">Patella caerulea</name>
    <name type="common">Rayed Mediterranean limpet</name>
    <dbReference type="NCBI Taxonomy" id="87958"/>
    <lineage>
        <taxon>Eukaryota</taxon>
        <taxon>Metazoa</taxon>
        <taxon>Spiralia</taxon>
        <taxon>Lophotrochozoa</taxon>
        <taxon>Mollusca</taxon>
        <taxon>Gastropoda</taxon>
        <taxon>Patellogastropoda</taxon>
        <taxon>Patelloidea</taxon>
        <taxon>Patellidae</taxon>
        <taxon>Patella</taxon>
    </lineage>
</organism>
<dbReference type="EMBL" id="JAZGQO010000007">
    <property type="protein sequence ID" value="KAK6182181.1"/>
    <property type="molecule type" value="Genomic_DNA"/>
</dbReference>